<comment type="caution">
    <text evidence="1">The sequence shown here is derived from an EMBL/GenBank/DDBJ whole genome shotgun (WGS) entry which is preliminary data.</text>
</comment>
<evidence type="ECO:0000313" key="2">
    <source>
        <dbReference type="Proteomes" id="UP001519363"/>
    </source>
</evidence>
<sequence>MTGNMTGGLDDSVRTHLAKLFTLVHSLDDLDVAELARTEMPRLISALKLVLDAHAPDEYGHCTVCQPGKRRHRLPFEPCRAYDSAQRFLAVERGLPQMLVQAQSASFADHRPRHALR</sequence>
<dbReference type="Proteomes" id="UP001519363">
    <property type="component" value="Unassembled WGS sequence"/>
</dbReference>
<gene>
    <name evidence="1" type="ORF">JOF53_005814</name>
</gene>
<dbReference type="EMBL" id="JAGIOO010000001">
    <property type="protein sequence ID" value="MBP2476942.1"/>
    <property type="molecule type" value="Genomic_DNA"/>
</dbReference>
<keyword evidence="2" id="KW-1185">Reference proteome</keyword>
<protein>
    <submittedName>
        <fullName evidence="1">Uncharacterized protein</fullName>
    </submittedName>
</protein>
<reference evidence="1 2" key="1">
    <citation type="submission" date="2021-03" db="EMBL/GenBank/DDBJ databases">
        <title>Sequencing the genomes of 1000 actinobacteria strains.</title>
        <authorList>
            <person name="Klenk H.-P."/>
        </authorList>
    </citation>
    <scope>NUCLEOTIDE SEQUENCE [LARGE SCALE GENOMIC DNA]</scope>
    <source>
        <strain evidence="1 2">DSM 44580</strain>
    </source>
</reference>
<organism evidence="1 2">
    <name type="scientific">Crossiella equi</name>
    <dbReference type="NCBI Taxonomy" id="130796"/>
    <lineage>
        <taxon>Bacteria</taxon>
        <taxon>Bacillati</taxon>
        <taxon>Actinomycetota</taxon>
        <taxon>Actinomycetes</taxon>
        <taxon>Pseudonocardiales</taxon>
        <taxon>Pseudonocardiaceae</taxon>
        <taxon>Crossiella</taxon>
    </lineage>
</organism>
<evidence type="ECO:0000313" key="1">
    <source>
        <dbReference type="EMBL" id="MBP2476942.1"/>
    </source>
</evidence>
<dbReference type="RefSeq" id="WP_209707351.1">
    <property type="nucleotide sequence ID" value="NZ_JAGIOO010000001.1"/>
</dbReference>
<name>A0ABS5AL01_9PSEU</name>
<proteinExistence type="predicted"/>
<accession>A0ABS5AL01</accession>